<dbReference type="InterPro" id="IPR004561">
    <property type="entry name" value="IsoChor_synthase"/>
</dbReference>
<evidence type="ECO:0000259" key="1">
    <source>
        <dbReference type="Pfam" id="PF00425"/>
    </source>
</evidence>
<dbReference type="Pfam" id="PF00425">
    <property type="entry name" value="Chorismate_bind"/>
    <property type="match status" value="1"/>
</dbReference>
<name>A0A9X1FMP7_9FLAO</name>
<dbReference type="EC" id="5.4.4.2" evidence="2"/>
<dbReference type="EMBL" id="JAHWDP010000002">
    <property type="protein sequence ID" value="MBW2937483.1"/>
    <property type="molecule type" value="Genomic_DNA"/>
</dbReference>
<protein>
    <submittedName>
        <fullName evidence="2">Isochorismate synthase</fullName>
        <ecNumber evidence="2">5.4.4.2</ecNumber>
    </submittedName>
</protein>
<reference evidence="2" key="1">
    <citation type="submission" date="2021-07" db="EMBL/GenBank/DDBJ databases">
        <title>Aureisphaera sp. CAU 1614 isolated from sea sediment.</title>
        <authorList>
            <person name="Kim W."/>
        </authorList>
    </citation>
    <scope>NUCLEOTIDE SEQUENCE</scope>
    <source>
        <strain evidence="2">CAU 1614</strain>
    </source>
</reference>
<keyword evidence="2" id="KW-0413">Isomerase</keyword>
<organism evidence="2 3">
    <name type="scientific">Halomarinibacterium sedimenti</name>
    <dbReference type="NCBI Taxonomy" id="2857106"/>
    <lineage>
        <taxon>Bacteria</taxon>
        <taxon>Pseudomonadati</taxon>
        <taxon>Bacteroidota</taxon>
        <taxon>Flavobacteriia</taxon>
        <taxon>Flavobacteriales</taxon>
        <taxon>Flavobacteriaceae</taxon>
        <taxon>Halomarinibacterium</taxon>
    </lineage>
</organism>
<sequence length="356" mass="40898">MIPISIFEKISHQLQVKKPFIAFSLPDSEIITFYFQKSNKEIDIKENDEQGFVMHPFDESQKVYNISKSDADTIEIKINESFEEFKNIKIKVNPSEIETHKALVTKAISEIKKKRATKIVVSRVQKIALKDFKFELLLERIFSLSQNTFRYVWYHPDTSIWCGATPELLLKTEDECFHTMALAGTREYVTNSSVVGWSEKEQHEHQVVIDDIVNKLQKAVTVLKMSKSYTHRAGPVVHLRTDIRGCFKKGKASLSAIAKILHPTPAVCGTPRKVASEFIKEFENYKRELYTGYLGCIQDKSKDSFLFVNLRCMKIENNHAHIFVGGGITADSNPEAEWEETQNKMKTMLQVLQPML</sequence>
<keyword evidence="3" id="KW-1185">Reference proteome</keyword>
<comment type="caution">
    <text evidence="2">The sequence shown here is derived from an EMBL/GenBank/DDBJ whole genome shotgun (WGS) entry which is preliminary data.</text>
</comment>
<dbReference type="InterPro" id="IPR015890">
    <property type="entry name" value="Chorismate_C"/>
</dbReference>
<dbReference type="Proteomes" id="UP001138686">
    <property type="component" value="Unassembled WGS sequence"/>
</dbReference>
<dbReference type="GO" id="GO:0008909">
    <property type="term" value="F:isochorismate synthase activity"/>
    <property type="evidence" value="ECO:0007669"/>
    <property type="project" value="UniProtKB-EC"/>
</dbReference>
<dbReference type="RefSeq" id="WP_219051908.1">
    <property type="nucleotide sequence ID" value="NZ_JAHWDP010000002.1"/>
</dbReference>
<accession>A0A9X1FMP7</accession>
<dbReference type="PANTHER" id="PTHR42839">
    <property type="entry name" value="ISOCHORISMATE SYNTHASE ENTC"/>
    <property type="match status" value="1"/>
</dbReference>
<dbReference type="AlphaFoldDB" id="A0A9X1FMP7"/>
<dbReference type="PANTHER" id="PTHR42839:SF2">
    <property type="entry name" value="ISOCHORISMATE SYNTHASE ENTC"/>
    <property type="match status" value="1"/>
</dbReference>
<dbReference type="NCBIfam" id="TIGR00543">
    <property type="entry name" value="isochor_syn"/>
    <property type="match status" value="1"/>
</dbReference>
<feature type="domain" description="Chorismate-utilising enzyme C-terminal" evidence="1">
    <location>
        <begin position="98"/>
        <end position="344"/>
    </location>
</feature>
<proteinExistence type="predicted"/>
<evidence type="ECO:0000313" key="3">
    <source>
        <dbReference type="Proteomes" id="UP001138686"/>
    </source>
</evidence>
<gene>
    <name evidence="2" type="ORF">KXJ69_05160</name>
</gene>
<evidence type="ECO:0000313" key="2">
    <source>
        <dbReference type="EMBL" id="MBW2937483.1"/>
    </source>
</evidence>